<evidence type="ECO:0000313" key="3">
    <source>
        <dbReference type="Proteomes" id="UP000269019"/>
    </source>
</evidence>
<protein>
    <submittedName>
        <fullName evidence="2">Uncharacterized protein</fullName>
    </submittedName>
</protein>
<evidence type="ECO:0000256" key="1">
    <source>
        <dbReference type="SAM" id="MobiDB-lite"/>
    </source>
</evidence>
<evidence type="ECO:0000313" key="2">
    <source>
        <dbReference type="EMBL" id="AZA12803.1"/>
    </source>
</evidence>
<dbReference type="EMBL" id="CP033896">
    <property type="protein sequence ID" value="AZA12803.1"/>
    <property type="molecule type" value="Genomic_DNA"/>
</dbReference>
<reference evidence="2 3" key="1">
    <citation type="submission" date="2018-11" db="EMBL/GenBank/DDBJ databases">
        <authorList>
            <person name="Kleinhagauer T."/>
            <person name="Glaeser S.P."/>
            <person name="Spergser J."/>
            <person name="Ruckert C."/>
            <person name="Kaempfer P."/>
            <person name="Busse H.-J."/>
        </authorList>
    </citation>
    <scope>NUCLEOTIDE SEQUENCE [LARGE SCALE GENOMIC DNA]</scope>
    <source>
        <strain evidence="2 3">200CH</strain>
    </source>
</reference>
<name>A0A3G6J4Y7_9CORY</name>
<dbReference type="AlphaFoldDB" id="A0A3G6J4Y7"/>
<gene>
    <name evidence="2" type="ORF">CCHOA_01880</name>
</gene>
<sequence length="75" mass="7904">MPTWRADHPPGSAPSTPGGILPRGSGDTSPLGGTWGLREGDAPMVFLQNLPGGVVFRLWVGVKEIIDPADYPSHL</sequence>
<organism evidence="2 3">
    <name type="scientific">Corynebacterium choanae</name>
    <dbReference type="NCBI Taxonomy" id="1862358"/>
    <lineage>
        <taxon>Bacteria</taxon>
        <taxon>Bacillati</taxon>
        <taxon>Actinomycetota</taxon>
        <taxon>Actinomycetes</taxon>
        <taxon>Mycobacteriales</taxon>
        <taxon>Corynebacteriaceae</taxon>
        <taxon>Corynebacterium</taxon>
    </lineage>
</organism>
<proteinExistence type="predicted"/>
<feature type="region of interest" description="Disordered" evidence="1">
    <location>
        <begin position="1"/>
        <end position="35"/>
    </location>
</feature>
<dbReference type="KEGG" id="ccho:CCHOA_01880"/>
<dbReference type="Proteomes" id="UP000269019">
    <property type="component" value="Chromosome"/>
</dbReference>
<accession>A0A3G6J4Y7</accession>
<keyword evidence="3" id="KW-1185">Reference proteome</keyword>